<sequence>MIGMFQPRWGDLPMILDTDSGIAAIEREQITKRRPVEVEGATLYQPPPSGGEALAKLVPAEHCSIDSLTLHTIKLLQYAKKLRSLLHTLQQQQDSSKTTDTDNAQTHPPPPPVPEYPESQDRQPGDIRGKNPDSDFVRGKGKPPPELSFHVIRQILRKAVAAVFAHVGFDTTSELVLETLVDIVHDHYLRVCRLMRVARDREALTGNTAFVDVIEQVFHEIGLGSMTELHNFYQHRVVAYHRGMMKTCQQLMHDYEKLRRPEVKPTEDSKLTKIKEEPVSEIEFPVMEEVEETTTTETAEPPLQLEELQTMEPDPSSCLKGEDNIKWPPGQSGKKESVEISSVNLDPEDEVINVSDSPAASAGEPDVSQSIPSISDTMSPSMDNIRVGKPPPKKKKNKTIFRMLSELRFHFYASNTVC</sequence>
<feature type="region of interest" description="Disordered" evidence="5">
    <location>
        <begin position="355"/>
        <end position="396"/>
    </location>
</feature>
<evidence type="ECO:0000256" key="3">
    <source>
        <dbReference type="ARBA" id="ARBA00023163"/>
    </source>
</evidence>
<comment type="subcellular location">
    <subcellularLocation>
        <location evidence="1">Nucleus</location>
    </subcellularLocation>
</comment>
<accession>A0ABM1S3F0</accession>
<dbReference type="InterPro" id="IPR009072">
    <property type="entry name" value="Histone-fold"/>
</dbReference>
<dbReference type="InterPro" id="IPR039460">
    <property type="entry name" value="SUPT7L/Spt7"/>
</dbReference>
<name>A0ABM1S3F0_LIMPO</name>
<evidence type="ECO:0000256" key="1">
    <source>
        <dbReference type="ARBA" id="ARBA00004123"/>
    </source>
</evidence>
<dbReference type="RefSeq" id="XP_022238155.1">
    <property type="nucleotide sequence ID" value="XM_022382447.1"/>
</dbReference>
<dbReference type="PANTHER" id="PTHR28598:SF1">
    <property type="entry name" value="STAGA COMPLEX 65 SUBUNIT GAMMA"/>
    <property type="match status" value="1"/>
</dbReference>
<feature type="region of interest" description="Disordered" evidence="5">
    <location>
        <begin position="89"/>
        <end position="143"/>
    </location>
</feature>
<feature type="compositionally biased region" description="Polar residues" evidence="5">
    <location>
        <begin position="367"/>
        <end position="382"/>
    </location>
</feature>
<dbReference type="PANTHER" id="PTHR28598">
    <property type="entry name" value="STAGA COMPLEX 65 SUBUNIT GAMMA"/>
    <property type="match status" value="1"/>
</dbReference>
<dbReference type="Pfam" id="PF07524">
    <property type="entry name" value="Bromo_TP"/>
    <property type="match status" value="1"/>
</dbReference>
<feature type="compositionally biased region" description="Low complexity" evidence="5">
    <location>
        <begin position="89"/>
        <end position="102"/>
    </location>
</feature>
<evidence type="ECO:0000313" key="7">
    <source>
        <dbReference type="Proteomes" id="UP000694941"/>
    </source>
</evidence>
<protein>
    <submittedName>
        <fullName evidence="8">STAGA complex 65 subunit gamma-like isoform X1</fullName>
    </submittedName>
</protein>
<dbReference type="Gene3D" id="1.10.20.10">
    <property type="entry name" value="Histone, subunit A"/>
    <property type="match status" value="1"/>
</dbReference>
<feature type="domain" description="Bromodomain associated" evidence="6">
    <location>
        <begin position="151"/>
        <end position="223"/>
    </location>
</feature>
<keyword evidence="7" id="KW-1185">Reference proteome</keyword>
<gene>
    <name evidence="8" type="primary">LOC106478799</name>
</gene>
<keyword evidence="4" id="KW-0539">Nucleus</keyword>
<dbReference type="CDD" id="cd06847">
    <property type="entry name" value="HFD_SUPT7L"/>
    <property type="match status" value="1"/>
</dbReference>
<evidence type="ECO:0000256" key="5">
    <source>
        <dbReference type="SAM" id="MobiDB-lite"/>
    </source>
</evidence>
<feature type="region of interest" description="Disordered" evidence="5">
    <location>
        <begin position="310"/>
        <end position="337"/>
    </location>
</feature>
<organism evidence="7 8">
    <name type="scientific">Limulus polyphemus</name>
    <name type="common">Atlantic horseshoe crab</name>
    <dbReference type="NCBI Taxonomy" id="6850"/>
    <lineage>
        <taxon>Eukaryota</taxon>
        <taxon>Metazoa</taxon>
        <taxon>Ecdysozoa</taxon>
        <taxon>Arthropoda</taxon>
        <taxon>Chelicerata</taxon>
        <taxon>Merostomata</taxon>
        <taxon>Xiphosura</taxon>
        <taxon>Limulidae</taxon>
        <taxon>Limulus</taxon>
    </lineage>
</organism>
<keyword evidence="2" id="KW-0805">Transcription regulation</keyword>
<reference evidence="8" key="1">
    <citation type="submission" date="2025-08" db="UniProtKB">
        <authorList>
            <consortium name="RefSeq"/>
        </authorList>
    </citation>
    <scope>IDENTIFICATION</scope>
    <source>
        <tissue evidence="8">Muscle</tissue>
    </source>
</reference>
<evidence type="ECO:0000313" key="8">
    <source>
        <dbReference type="RefSeq" id="XP_022238155.1"/>
    </source>
</evidence>
<evidence type="ECO:0000256" key="4">
    <source>
        <dbReference type="ARBA" id="ARBA00023242"/>
    </source>
</evidence>
<evidence type="ECO:0000259" key="6">
    <source>
        <dbReference type="Pfam" id="PF07524"/>
    </source>
</evidence>
<evidence type="ECO:0000256" key="2">
    <source>
        <dbReference type="ARBA" id="ARBA00023015"/>
    </source>
</evidence>
<dbReference type="GeneID" id="106478799"/>
<proteinExistence type="predicted"/>
<feature type="compositionally biased region" description="Basic and acidic residues" evidence="5">
    <location>
        <begin position="119"/>
        <end position="138"/>
    </location>
</feature>
<keyword evidence="3" id="KW-0804">Transcription</keyword>
<dbReference type="InterPro" id="IPR006565">
    <property type="entry name" value="BTP"/>
</dbReference>
<dbReference type="Proteomes" id="UP000694941">
    <property type="component" value="Unplaced"/>
</dbReference>